<sequence>MGQSNATMKKGYCSVPQDVMAAYGITDAEYEAKARAVVARIRAMPDGYASAEDRAAAINAILTGTGDEAMLARVRAALDRWDRDRAATGHPFKSKVA</sequence>
<evidence type="ECO:0000313" key="1">
    <source>
        <dbReference type="EMBL" id="AGO83234.2"/>
    </source>
</evidence>
<evidence type="ECO:0000313" key="2">
    <source>
        <dbReference type="Proteomes" id="UP000201566"/>
    </source>
</evidence>
<proteinExistence type="predicted"/>
<dbReference type="GeneID" id="16512922"/>
<dbReference type="EMBL" id="KC977570">
    <property type="protein sequence ID" value="AGO83234.2"/>
    <property type="molecule type" value="Genomic_DNA"/>
</dbReference>
<dbReference type="KEGG" id="vg:16512922"/>
<reference evidence="1 2" key="1">
    <citation type="journal article" date="2013" name="Science">
        <title>Pandoraviruses: amoeba viruses with genomes up to 2.5 Mb reaching that of parasitic eukaryotes.</title>
        <authorList>
            <person name="Philippe N."/>
            <person name="Legendre M."/>
            <person name="Doutre G."/>
            <person name="Coute Y."/>
            <person name="Poirot O."/>
            <person name="Lescot M."/>
            <person name="Arslan D."/>
            <person name="Seltzer V."/>
            <person name="Bertaux L."/>
            <person name="Bruley C."/>
            <person name="Garin J."/>
            <person name="Claverie J.M."/>
            <person name="Abergel C."/>
        </authorList>
    </citation>
    <scope>NUCLEOTIDE SEQUENCE [LARGE SCALE GENOMIC DNA]</scope>
    <source>
        <strain evidence="1">Melbourne</strain>
    </source>
</reference>
<name>S4VZF2_9VIRU</name>
<dbReference type="Proteomes" id="UP000201566">
    <property type="component" value="Segment"/>
</dbReference>
<protein>
    <submittedName>
        <fullName evidence="1">Uncharacterized protein</fullName>
    </submittedName>
</protein>
<gene>
    <name evidence="1" type="ORF">pdul_cds_976</name>
</gene>
<organism evidence="1 2">
    <name type="scientific">Pandoravirus dulcis</name>
    <dbReference type="NCBI Taxonomy" id="1349409"/>
    <lineage>
        <taxon>Viruses</taxon>
        <taxon>Pandoravirus</taxon>
    </lineage>
</organism>
<dbReference type="RefSeq" id="YP_008319903.2">
    <property type="nucleotide sequence ID" value="NC_021858.1"/>
</dbReference>
<accession>S4VZF2</accession>